<protein>
    <submittedName>
        <fullName evidence="2">Uncharacterized protein</fullName>
    </submittedName>
</protein>
<name>A0A0N1GYP9_9EURO</name>
<dbReference type="EMBL" id="LFJN01000035">
    <property type="protein sequence ID" value="KPI35884.1"/>
    <property type="molecule type" value="Genomic_DNA"/>
</dbReference>
<comment type="caution">
    <text evidence="2">The sequence shown here is derived from an EMBL/GenBank/DDBJ whole genome shotgun (WGS) entry which is preliminary data.</text>
</comment>
<feature type="compositionally biased region" description="Low complexity" evidence="1">
    <location>
        <begin position="1"/>
        <end position="20"/>
    </location>
</feature>
<evidence type="ECO:0000313" key="2">
    <source>
        <dbReference type="EMBL" id="KPI35884.1"/>
    </source>
</evidence>
<dbReference type="Proteomes" id="UP000038010">
    <property type="component" value="Unassembled WGS sequence"/>
</dbReference>
<accession>A0A0N1GYP9</accession>
<feature type="region of interest" description="Disordered" evidence="1">
    <location>
        <begin position="1"/>
        <end position="107"/>
    </location>
</feature>
<dbReference type="GeneID" id="28731168"/>
<organism evidence="2 3">
    <name type="scientific">Cyphellophora attinorum</name>
    <dbReference type="NCBI Taxonomy" id="1664694"/>
    <lineage>
        <taxon>Eukaryota</taxon>
        <taxon>Fungi</taxon>
        <taxon>Dikarya</taxon>
        <taxon>Ascomycota</taxon>
        <taxon>Pezizomycotina</taxon>
        <taxon>Eurotiomycetes</taxon>
        <taxon>Chaetothyriomycetidae</taxon>
        <taxon>Chaetothyriales</taxon>
        <taxon>Cyphellophoraceae</taxon>
        <taxon>Cyphellophora</taxon>
    </lineage>
</organism>
<feature type="compositionally biased region" description="Low complexity" evidence="1">
    <location>
        <begin position="89"/>
        <end position="101"/>
    </location>
</feature>
<sequence length="1020" mass="112874">MAKTRTQQKAAQDKATAAAKRGSDMGAIRRSSVSKVPNKKAVQWTPRVSVKGSVSRDLNDYTKPKRTPGRPPNVKVGLRKNFHTFADLPQSPTSPNSTSPTSPEPVVTKASTAVRQVHTLKDFKPTKARRGTTGSYRTIRVIGDSETEVPTKPQVVNIPQPTRYAGQTPRSSLTEAVDSPKWAKATNKRRRASSPGSDQPRKRTHVTYDAVEQLNIGLVKEPQPIHAAAEVGALFAELKAQLHEFALKNFSFELEAPEDWPLHELAERYRPLMMTAQFIADGSQYGWQHFFATPHSRSALVYGVIGEYIRQHIFSVPSFGLSEDDAKSMDDIDFEYLRYDSFVRVKHRASLLRDILDHHDWKTASASAVEGLASQLLDVLTPLLPNEVFSYDPTTRQFQLSKSMEANDARQHLQNALEALLTKASALSWSLILTGRNGTVFNLAQHIQKGEKWYGDQQAPQNCINKDMVYRTQAHGFSASKEIRDDALSFPNGVADTDGDNDTKPYRPRIRMTCFPRVEMYVPHGPDMEELGKLQEELTKNGVSADELPGVLPDGTEIYPLVPDEVRYTYDHSKHGPWNEEENGPMRMSYVSMCQHISTHDVYLENNYVEESEKDFIAKYRLKHTEPAKPTKQQGKRGASGSPPPSPPGDDSDNGEDELMDDSSSSSESDSELTSTTSSKSSNHKRRFVYTPGHSDDNARALYDYTRRQRQRNILDVDARLGWRYGKPLPESERVSLALAVSQARIHRATQSPFGSVGRLGLAAHDKFLKTWNRLIAPHGTSLENYTLLLAIVICICWHKGWDVPHWTIEKLSQLRGISVSDIRQQLATAKDIIASMPGDVSARFFHSVELIKSLEWTDSLPLSLQRGARKVVKTFPKVDREGMANLPKATRISEPFKSAVTGPVASATDYMKTVWGTAVKKPREMLSELSRGMNLNSAEEAAQTTATVVSTSVVTSTSVATKTTSTTPLGGVVPHATRASTSGAAAGSVASAAASAAAEKVVKKAAGMFADWNWLGVHY</sequence>
<evidence type="ECO:0000256" key="1">
    <source>
        <dbReference type="SAM" id="MobiDB-lite"/>
    </source>
</evidence>
<reference evidence="2 3" key="1">
    <citation type="submission" date="2015-06" db="EMBL/GenBank/DDBJ databases">
        <title>Draft genome of the ant-associated black yeast Phialophora attae CBS 131958.</title>
        <authorList>
            <person name="Moreno L.F."/>
            <person name="Stielow B.J."/>
            <person name="de Hoog S."/>
            <person name="Vicente V.A."/>
            <person name="Weiss V.A."/>
            <person name="de Vries M."/>
            <person name="Cruz L.M."/>
            <person name="Souza E.M."/>
        </authorList>
    </citation>
    <scope>NUCLEOTIDE SEQUENCE [LARGE SCALE GENOMIC DNA]</scope>
    <source>
        <strain evidence="2 3">CBS 131958</strain>
    </source>
</reference>
<gene>
    <name evidence="2" type="ORF">AB675_10509</name>
</gene>
<dbReference type="RefSeq" id="XP_017995847.1">
    <property type="nucleotide sequence ID" value="XM_018139288.1"/>
</dbReference>
<feature type="region of interest" description="Disordered" evidence="1">
    <location>
        <begin position="159"/>
        <end position="204"/>
    </location>
</feature>
<feature type="region of interest" description="Disordered" evidence="1">
    <location>
        <begin position="624"/>
        <end position="693"/>
    </location>
</feature>
<dbReference type="OrthoDB" id="4159667at2759"/>
<dbReference type="AlphaFoldDB" id="A0A0N1GYP9"/>
<evidence type="ECO:0000313" key="3">
    <source>
        <dbReference type="Proteomes" id="UP000038010"/>
    </source>
</evidence>
<feature type="compositionally biased region" description="Acidic residues" evidence="1">
    <location>
        <begin position="650"/>
        <end position="661"/>
    </location>
</feature>
<dbReference type="VEuPathDB" id="FungiDB:AB675_10509"/>
<feature type="compositionally biased region" description="Low complexity" evidence="1">
    <location>
        <begin position="662"/>
        <end position="681"/>
    </location>
</feature>
<proteinExistence type="predicted"/>
<keyword evidence="3" id="KW-1185">Reference proteome</keyword>
<dbReference type="STRING" id="1664694.A0A0N1GYP9"/>